<keyword evidence="3" id="KW-0378">Hydrolase</keyword>
<organism evidence="3 4">
    <name type="scientific">Raoultella terrigena</name>
    <name type="common">Klebsiella terrigena</name>
    <dbReference type="NCBI Taxonomy" id="577"/>
    <lineage>
        <taxon>Bacteria</taxon>
        <taxon>Pseudomonadati</taxon>
        <taxon>Pseudomonadota</taxon>
        <taxon>Gammaproteobacteria</taxon>
        <taxon>Enterobacterales</taxon>
        <taxon>Enterobacteriaceae</taxon>
        <taxon>Klebsiella/Raoultella group</taxon>
        <taxon>Raoultella</taxon>
    </lineage>
</organism>
<feature type="chain" id="PRO_5019867296" evidence="1">
    <location>
        <begin position="22"/>
        <end position="588"/>
    </location>
</feature>
<feature type="signal peptide" evidence="1">
    <location>
        <begin position="1"/>
        <end position="21"/>
    </location>
</feature>
<dbReference type="InterPro" id="IPR033932">
    <property type="entry name" value="YtcJ-like"/>
</dbReference>
<evidence type="ECO:0000256" key="1">
    <source>
        <dbReference type="SAM" id="SignalP"/>
    </source>
</evidence>
<evidence type="ECO:0000313" key="4">
    <source>
        <dbReference type="Proteomes" id="UP000332594"/>
    </source>
</evidence>
<dbReference type="SUPFAM" id="SSF51556">
    <property type="entry name" value="Metallo-dependent hydrolases"/>
    <property type="match status" value="1"/>
</dbReference>
<dbReference type="InterPro" id="IPR011059">
    <property type="entry name" value="Metal-dep_hydrolase_composite"/>
</dbReference>
<dbReference type="EMBL" id="CAADJG010000002">
    <property type="protein sequence ID" value="VFS88262.1"/>
    <property type="molecule type" value="Genomic_DNA"/>
</dbReference>
<dbReference type="InterPro" id="IPR013108">
    <property type="entry name" value="Amidohydro_3"/>
</dbReference>
<evidence type="ECO:0000259" key="2">
    <source>
        <dbReference type="Pfam" id="PF07969"/>
    </source>
</evidence>
<dbReference type="Gene3D" id="3.20.20.140">
    <property type="entry name" value="Metal-dependent hydrolases"/>
    <property type="match status" value="1"/>
</dbReference>
<dbReference type="CDD" id="cd01300">
    <property type="entry name" value="YtcJ_like"/>
    <property type="match status" value="1"/>
</dbReference>
<dbReference type="SUPFAM" id="SSF51338">
    <property type="entry name" value="Composite domain of metallo-dependent hydrolases"/>
    <property type="match status" value="1"/>
</dbReference>
<dbReference type="PANTHER" id="PTHR22642:SF2">
    <property type="entry name" value="PROTEIN LONG AFTER FAR-RED 3"/>
    <property type="match status" value="1"/>
</dbReference>
<dbReference type="RefSeq" id="WP_134528268.1">
    <property type="nucleotide sequence ID" value="NZ_BJNO01000024.1"/>
</dbReference>
<dbReference type="EC" id="3.5.1.91" evidence="3"/>
<gene>
    <name evidence="3" type="primary">nfdA_2</name>
    <name evidence="3" type="ORF">NCTC13038_05779</name>
</gene>
<sequence length="588" mass="63325">MKRSMLYLVCALAISALPAYAAQDSDKTIIYGGEIYSADPHNPHPEAIGIAGKEIVAVGRYADVLNQLGKNARRMDLQGKYLMPGLIDSHAHVADAGFQTLTVAFPDGMKDAAAIRAFVEKNANNPRRDIHGVQFYSNVPLSYWDNIGLLDSVFNSAAYKNTPVALGGADAHTGWVNQAMLRKAGINDLTLEKAAPGIKAGTVLTPDGKISGFVTEGAWDHVLSAIPPVDDEKIARAITAGADVMNRFGLTAWMEPLSNIRPLSPSFNASPDRRNLGLLPAYVALAKAGKLTAHVSGLALVNINSSPAIVDDVIALREQFSQAADIKLVGIKIFQDGVIEYPSQSAKLSQPYLNRPGYRGSETLDKEKFCQLISKADAENLIAHFHAIGDRAVQESLDAVACARKANGNMNVLHSITHLEVVSPQSLPRFQQLNVAASMQLLWAGKDSDGATTTLLEGKVAPSLLQHLYPAGDLYRHHALIAGASDWPVSSPNPLLAIYTAVTRTAESGVLPPDSEKISRAAMLQAYTINAAKVIGREREIGSVSVGKSADLVLFDRNLEKVSIEELRDANVLWTMFEGRQVYRADPL</sequence>
<protein>
    <submittedName>
        <fullName evidence="3">N-substituted formamide deformylase</fullName>
        <ecNumber evidence="3">3.5.1.91</ecNumber>
    </submittedName>
</protein>
<dbReference type="GO" id="GO:0016810">
    <property type="term" value="F:hydrolase activity, acting on carbon-nitrogen (but not peptide) bonds"/>
    <property type="evidence" value="ECO:0007669"/>
    <property type="project" value="InterPro"/>
</dbReference>
<dbReference type="Pfam" id="PF07969">
    <property type="entry name" value="Amidohydro_3"/>
    <property type="match status" value="1"/>
</dbReference>
<proteinExistence type="predicted"/>
<dbReference type="Gene3D" id="2.30.40.10">
    <property type="entry name" value="Urease, subunit C, domain 1"/>
    <property type="match status" value="1"/>
</dbReference>
<dbReference type="InterPro" id="IPR032466">
    <property type="entry name" value="Metal_Hydrolase"/>
</dbReference>
<dbReference type="AlphaFoldDB" id="A0A485CTX1"/>
<dbReference type="Proteomes" id="UP000332594">
    <property type="component" value="Unassembled WGS sequence"/>
</dbReference>
<feature type="domain" description="Amidohydrolase 3" evidence="2">
    <location>
        <begin position="75"/>
        <end position="583"/>
    </location>
</feature>
<evidence type="ECO:0000313" key="3">
    <source>
        <dbReference type="EMBL" id="VFS88262.1"/>
    </source>
</evidence>
<accession>A0A485CTX1</accession>
<reference evidence="3 4" key="1">
    <citation type="submission" date="2019-03" db="EMBL/GenBank/DDBJ databases">
        <authorList>
            <consortium name="Pathogen Informatics"/>
        </authorList>
    </citation>
    <scope>NUCLEOTIDE SEQUENCE [LARGE SCALE GENOMIC DNA]</scope>
    <source>
        <strain evidence="3 4">NCTC13038</strain>
    </source>
</reference>
<keyword evidence="1" id="KW-0732">Signal</keyword>
<dbReference type="PANTHER" id="PTHR22642">
    <property type="entry name" value="IMIDAZOLONEPROPIONASE"/>
    <property type="match status" value="1"/>
</dbReference>
<dbReference type="Gene3D" id="3.10.310.70">
    <property type="match status" value="1"/>
</dbReference>
<name>A0A485CTX1_RAOTE</name>